<dbReference type="RefSeq" id="WP_187080876.1">
    <property type="nucleotide sequence ID" value="NZ_JACORU010000002.1"/>
</dbReference>
<evidence type="ECO:0000256" key="1">
    <source>
        <dbReference type="SAM" id="MobiDB-lite"/>
    </source>
</evidence>
<dbReference type="AlphaFoldDB" id="A0A923S1L2"/>
<sequence length="517" mass="55594">MQAPTTNTSRPKAPDPRGESKGPPDVKASALAGRVQTDDAPLAMAGQASPGPAAGEGPPHIEDRQLAAAQGAAPRTTCCSNPAATLAAAPPVMFWGGLGVAAGAAVGFPFGLSLPLAAVGGSAGALIGWRAGATVDHAYQALASGLIEYDTIEADREMMQWPYRPLDARQVEHQLTTLFRTGLCDWKTGHPERQVQAWRDRTTHQSVWSHDLWRSTQAGGEPARAALAVAEGLIDASHEPGATFWPAVALVVLNVHVETLGKHAFFTRAELTKLAHGLAVALRQNSFTGHLLEGFNDSSDVEVLCEALQGSDRPVQQRMAAALRILCANTVRYEAFLGSEMADCQDCEGLDIQMLIEYRESRAKLNRPWYEVAEPAQEQALVFEGAAAAAAAVTWHMQERANRGPQRRPQPRVETSAEATRRAVIADRKEQQASAVAPVPRRDGVAASGPSSHHDASRNKRLPREVQALFLKLGSKGKGRKYRHIEAVRWRQAQDRKNAGSAGDPTSVRIVQRLPQA</sequence>
<evidence type="ECO:0000313" key="2">
    <source>
        <dbReference type="EMBL" id="MBC5764405.1"/>
    </source>
</evidence>
<gene>
    <name evidence="2" type="ORF">H8R02_08090</name>
</gene>
<name>A0A923S1L2_9BURK</name>
<feature type="compositionally biased region" description="Low complexity" evidence="1">
    <location>
        <begin position="45"/>
        <end position="58"/>
    </location>
</feature>
<protein>
    <submittedName>
        <fullName evidence="2">Uncharacterized protein</fullName>
    </submittedName>
</protein>
<accession>A0A923S1L2</accession>
<feature type="compositionally biased region" description="Basic and acidic residues" evidence="1">
    <location>
        <begin position="452"/>
        <end position="463"/>
    </location>
</feature>
<organism evidence="2 3">
    <name type="scientific">Ramlibacter albus</name>
    <dbReference type="NCBI Taxonomy" id="2079448"/>
    <lineage>
        <taxon>Bacteria</taxon>
        <taxon>Pseudomonadati</taxon>
        <taxon>Pseudomonadota</taxon>
        <taxon>Betaproteobacteria</taxon>
        <taxon>Burkholderiales</taxon>
        <taxon>Comamonadaceae</taxon>
        <taxon>Ramlibacter</taxon>
    </lineage>
</organism>
<evidence type="ECO:0000313" key="3">
    <source>
        <dbReference type="Proteomes" id="UP000596827"/>
    </source>
</evidence>
<feature type="region of interest" description="Disordered" evidence="1">
    <location>
        <begin position="1"/>
        <end position="60"/>
    </location>
</feature>
<feature type="region of interest" description="Disordered" evidence="1">
    <location>
        <begin position="492"/>
        <end position="517"/>
    </location>
</feature>
<feature type="compositionally biased region" description="Polar residues" evidence="1">
    <location>
        <begin position="1"/>
        <end position="10"/>
    </location>
</feature>
<proteinExistence type="predicted"/>
<feature type="compositionally biased region" description="Basic and acidic residues" evidence="1">
    <location>
        <begin position="12"/>
        <end position="24"/>
    </location>
</feature>
<reference evidence="2" key="1">
    <citation type="submission" date="2020-08" db="EMBL/GenBank/DDBJ databases">
        <title>Ramlibacter sp. GTP1 16S ribosomal RNA gene genome sequencing and assembly.</title>
        <authorList>
            <person name="Kang M."/>
        </authorList>
    </citation>
    <scope>NUCLEOTIDE SEQUENCE</scope>
    <source>
        <strain evidence="2">GTP1</strain>
    </source>
</reference>
<feature type="region of interest" description="Disordered" evidence="1">
    <location>
        <begin position="399"/>
        <end position="463"/>
    </location>
</feature>
<keyword evidence="3" id="KW-1185">Reference proteome</keyword>
<comment type="caution">
    <text evidence="2">The sequence shown here is derived from an EMBL/GenBank/DDBJ whole genome shotgun (WGS) entry which is preliminary data.</text>
</comment>
<dbReference type="EMBL" id="JACORU010000002">
    <property type="protein sequence ID" value="MBC5764405.1"/>
    <property type="molecule type" value="Genomic_DNA"/>
</dbReference>
<dbReference type="Proteomes" id="UP000596827">
    <property type="component" value="Unassembled WGS sequence"/>
</dbReference>
<feature type="compositionally biased region" description="Basic and acidic residues" evidence="1">
    <location>
        <begin position="419"/>
        <end position="431"/>
    </location>
</feature>